<evidence type="ECO:0000256" key="3">
    <source>
        <dbReference type="ARBA" id="ARBA00009406"/>
    </source>
</evidence>
<organism evidence="14 15">
    <name type="scientific">Desulfatibacillum alkenivorans DSM 16219</name>
    <dbReference type="NCBI Taxonomy" id="1121393"/>
    <lineage>
        <taxon>Bacteria</taxon>
        <taxon>Pseudomonadati</taxon>
        <taxon>Thermodesulfobacteriota</taxon>
        <taxon>Desulfobacteria</taxon>
        <taxon>Desulfobacterales</taxon>
        <taxon>Desulfatibacillaceae</taxon>
        <taxon>Desulfatibacillum</taxon>
    </lineage>
</organism>
<dbReference type="GO" id="GO:0046872">
    <property type="term" value="F:metal ion binding"/>
    <property type="evidence" value="ECO:0007669"/>
    <property type="project" value="UniProtKB-KW"/>
</dbReference>
<evidence type="ECO:0000256" key="5">
    <source>
        <dbReference type="ARBA" id="ARBA00022679"/>
    </source>
</evidence>
<evidence type="ECO:0000256" key="8">
    <source>
        <dbReference type="ARBA" id="ARBA00022977"/>
    </source>
</evidence>
<dbReference type="InterPro" id="IPR027939">
    <property type="entry name" value="NMT1/THI5"/>
</dbReference>
<feature type="signal peptide" evidence="12">
    <location>
        <begin position="1"/>
        <end position="19"/>
    </location>
</feature>
<keyword evidence="6" id="KW-0479">Metal-binding</keyword>
<dbReference type="SUPFAM" id="SSF53850">
    <property type="entry name" value="Periplasmic binding protein-like II"/>
    <property type="match status" value="1"/>
</dbReference>
<comment type="subunit">
    <text evidence="4">Homodimer.</text>
</comment>
<reference evidence="15" key="1">
    <citation type="submission" date="2016-11" db="EMBL/GenBank/DDBJ databases">
        <authorList>
            <person name="Varghese N."/>
            <person name="Submissions S."/>
        </authorList>
    </citation>
    <scope>NUCLEOTIDE SEQUENCE [LARGE SCALE GENOMIC DNA]</scope>
    <source>
        <strain evidence="15">DSM 16219</strain>
    </source>
</reference>
<accession>A0A1M6QNB7</accession>
<evidence type="ECO:0000256" key="10">
    <source>
        <dbReference type="ARBA" id="ARBA00033171"/>
    </source>
</evidence>
<evidence type="ECO:0000256" key="6">
    <source>
        <dbReference type="ARBA" id="ARBA00022723"/>
    </source>
</evidence>
<keyword evidence="7" id="KW-0663">Pyridoxal phosphate</keyword>
<evidence type="ECO:0000256" key="9">
    <source>
        <dbReference type="ARBA" id="ARBA00023004"/>
    </source>
</evidence>
<dbReference type="Pfam" id="PF09084">
    <property type="entry name" value="NMT1"/>
    <property type="match status" value="1"/>
</dbReference>
<proteinExistence type="inferred from homology"/>
<dbReference type="STRING" id="1121393.SAMN02745216_03083"/>
<protein>
    <recommendedName>
        <fullName evidence="10">Thiamine pyrimidine synthase</fullName>
    </recommendedName>
</protein>
<keyword evidence="12" id="KW-0732">Signal</keyword>
<comment type="function">
    <text evidence="1">Responsible for the formation of the pyrimidine heterocycle in the thiamine biosynthesis pathway. Catalyzes the formation of hydroxymethylpyrimidine phosphate (HMP-P) from histidine and pyridoxal phosphate (PLP). The protein uses PLP and the active site histidine to form HMP-P, generating an inactive enzyme. The enzyme can only undergo a single turnover, which suggests it is a suicide enzyme.</text>
</comment>
<dbReference type="GO" id="GO:0016740">
    <property type="term" value="F:transferase activity"/>
    <property type="evidence" value="ECO:0007669"/>
    <property type="project" value="UniProtKB-KW"/>
</dbReference>
<keyword evidence="15" id="KW-1185">Reference proteome</keyword>
<evidence type="ECO:0000256" key="12">
    <source>
        <dbReference type="SAM" id="SignalP"/>
    </source>
</evidence>
<dbReference type="RefSeq" id="WP_073477161.1">
    <property type="nucleotide sequence ID" value="NZ_FQZU01000020.1"/>
</dbReference>
<sequence length="327" mass="36512">MPGFVILALAIMACAGAFAAPAVLAKEVRLIPQWVPQAQFAGYYMGLKKGSYKKRGIDLTIIAGGPLRQSSEYLASGQAEFATLWLASGIQMRDHAVPVVNIAQMVRRSALMLVAKKSSGIISPQDMNGKKIGLWEPVFQIQPSAFIEKYGLDVTTIRQSYSVNLFLRGGVDVASAMWYNEYHTILNAGLNPDELVTFFFYDHGLNFPEDGIYVLEDTFNQDPDLCKAFVAASIEGWEYAFAHPEETIDLVMANLEDEHIPATRVHQRWMLDRMKDLMHPLSGGGISGALKYDDFARVAYSLKDFGLINSIPEYNAFYRKCYDESHQ</sequence>
<evidence type="ECO:0000256" key="2">
    <source>
        <dbReference type="ARBA" id="ARBA00004948"/>
    </source>
</evidence>
<evidence type="ECO:0000256" key="7">
    <source>
        <dbReference type="ARBA" id="ARBA00022898"/>
    </source>
</evidence>
<dbReference type="GO" id="GO:0009228">
    <property type="term" value="P:thiamine biosynthetic process"/>
    <property type="evidence" value="ECO:0007669"/>
    <property type="project" value="UniProtKB-KW"/>
</dbReference>
<name>A0A1M6QNB7_9BACT</name>
<dbReference type="PANTHER" id="PTHR31528:SF1">
    <property type="entry name" value="4-AMINO-5-HYDROXYMETHYL-2-METHYLPYRIMIDINE PHOSPHATE SYNTHASE THI11-RELATED"/>
    <property type="match status" value="1"/>
</dbReference>
<dbReference type="InterPro" id="IPR015168">
    <property type="entry name" value="SsuA/THI5"/>
</dbReference>
<comment type="pathway">
    <text evidence="2">Cofactor biosynthesis; thiamine diphosphate biosynthesis.</text>
</comment>
<keyword evidence="9" id="KW-0408">Iron</keyword>
<evidence type="ECO:0000256" key="11">
    <source>
        <dbReference type="ARBA" id="ARBA00048179"/>
    </source>
</evidence>
<evidence type="ECO:0000313" key="14">
    <source>
        <dbReference type="EMBL" id="SHK21638.1"/>
    </source>
</evidence>
<evidence type="ECO:0000256" key="1">
    <source>
        <dbReference type="ARBA" id="ARBA00003469"/>
    </source>
</evidence>
<comment type="similarity">
    <text evidence="3">Belongs to the NMT1/THI5 family.</text>
</comment>
<feature type="domain" description="SsuA/THI5-like" evidence="13">
    <location>
        <begin position="38"/>
        <end position="246"/>
    </location>
</feature>
<dbReference type="OrthoDB" id="174578at2"/>
<feature type="chain" id="PRO_5012500365" description="Thiamine pyrimidine synthase" evidence="12">
    <location>
        <begin position="20"/>
        <end position="327"/>
    </location>
</feature>
<keyword evidence="5" id="KW-0808">Transferase</keyword>
<dbReference type="Proteomes" id="UP000183994">
    <property type="component" value="Unassembled WGS sequence"/>
</dbReference>
<evidence type="ECO:0000256" key="4">
    <source>
        <dbReference type="ARBA" id="ARBA00011738"/>
    </source>
</evidence>
<evidence type="ECO:0000259" key="13">
    <source>
        <dbReference type="Pfam" id="PF09084"/>
    </source>
</evidence>
<dbReference type="Gene3D" id="3.40.190.10">
    <property type="entry name" value="Periplasmic binding protein-like II"/>
    <property type="match status" value="2"/>
</dbReference>
<gene>
    <name evidence="14" type="ORF">SAMN02745216_03083</name>
</gene>
<keyword evidence="8" id="KW-0784">Thiamine biosynthesis</keyword>
<dbReference type="AlphaFoldDB" id="A0A1M6QNB7"/>
<dbReference type="EMBL" id="FQZU01000020">
    <property type="protein sequence ID" value="SHK21638.1"/>
    <property type="molecule type" value="Genomic_DNA"/>
</dbReference>
<dbReference type="PANTHER" id="PTHR31528">
    <property type="entry name" value="4-AMINO-5-HYDROXYMETHYL-2-METHYLPYRIMIDINE PHOSPHATE SYNTHASE THI11-RELATED"/>
    <property type="match status" value="1"/>
</dbReference>
<evidence type="ECO:0000313" key="15">
    <source>
        <dbReference type="Proteomes" id="UP000183994"/>
    </source>
</evidence>
<comment type="catalytic activity">
    <reaction evidence="11">
        <text>N(6)-(pyridoxal phosphate)-L-lysyl-[4-amino-5-hydroxymethyl-2-methylpyrimidine phosphate synthase] + L-histidyl-[4-amino-5-hydroxymethyl-2-methylpyrimidine phosphate synthase] + 2 Fe(3+) + 4 H2O = L-lysyl-[4-amino-5-hydroxymethyl-2-methylpyrimidine phosphate synthase] + (2S)-2-amino-5-hydroxy-4-oxopentanoyl-[4-amino-5-hydroxymethyl-2-methylpyrimidine phosphate synthase] + 4-amino-2-methyl-5-(phosphooxymethyl)pyrimidine + 3-oxopropanoate + 2 Fe(2+) + 2 H(+)</text>
        <dbReference type="Rhea" id="RHEA:65756"/>
        <dbReference type="Rhea" id="RHEA-COMP:16892"/>
        <dbReference type="Rhea" id="RHEA-COMP:16893"/>
        <dbReference type="Rhea" id="RHEA-COMP:16894"/>
        <dbReference type="Rhea" id="RHEA-COMP:16895"/>
        <dbReference type="ChEBI" id="CHEBI:15377"/>
        <dbReference type="ChEBI" id="CHEBI:15378"/>
        <dbReference type="ChEBI" id="CHEBI:29033"/>
        <dbReference type="ChEBI" id="CHEBI:29034"/>
        <dbReference type="ChEBI" id="CHEBI:29969"/>
        <dbReference type="ChEBI" id="CHEBI:29979"/>
        <dbReference type="ChEBI" id="CHEBI:33190"/>
        <dbReference type="ChEBI" id="CHEBI:58354"/>
        <dbReference type="ChEBI" id="CHEBI:143915"/>
        <dbReference type="ChEBI" id="CHEBI:157692"/>
    </reaction>
    <physiologicalReaction direction="left-to-right" evidence="11">
        <dbReference type="Rhea" id="RHEA:65757"/>
    </physiologicalReaction>
</comment>